<evidence type="ECO:0000256" key="1">
    <source>
        <dbReference type="SAM" id="SignalP"/>
    </source>
</evidence>
<comment type="caution">
    <text evidence="2">The sequence shown here is derived from an EMBL/GenBank/DDBJ whole genome shotgun (WGS) entry which is preliminary data.</text>
</comment>
<dbReference type="EMBL" id="JBEPTF010000001">
    <property type="protein sequence ID" value="MET4682475.1"/>
    <property type="molecule type" value="Genomic_DNA"/>
</dbReference>
<keyword evidence="3" id="KW-1185">Reference proteome</keyword>
<proteinExistence type="predicted"/>
<reference evidence="2 3" key="1">
    <citation type="submission" date="2024-06" db="EMBL/GenBank/DDBJ databases">
        <title>Sorghum-associated microbial communities from plants grown in Nebraska, USA.</title>
        <authorList>
            <person name="Schachtman D."/>
        </authorList>
    </citation>
    <scope>NUCLEOTIDE SEQUENCE [LARGE SCALE GENOMIC DNA]</scope>
    <source>
        <strain evidence="2 3">2814</strain>
    </source>
</reference>
<evidence type="ECO:0000313" key="2">
    <source>
        <dbReference type="EMBL" id="MET4682475.1"/>
    </source>
</evidence>
<sequence>MKSHFQYTRAAMFAGGALAVLVSAGPAAAQATPTDFLTQMVCVDANDTAISADPVGCPNSRRKLRVGEALPYHKIDFLDVQISDSYPIADTAGVSRGVQTYFYASEINDDPLFPGMVNFNAEHGGYNILGADAQNVFFRGTFDPSGGWQPWWTSDCRAAGWKLFPNSSAAFAQGGSASPTTYAPACPGQIATSAATVDWDWVPSQTYATGKTMDTIRVHHFAPNSDAVEVNYFTREYGVTRWEAWRLGTGQTPQLIKDQCPNSLYDAQMRKKAFYLADCHDWSKVVPLTTPWQPAGVSPVDSRALTWPVDPLYTSRNHLANTHVGGPYAYPGSSSVCQLSPWTTINPTSSMTMGWLAGAPWSTNGNCTMTFKVSQVPNGEVVAQTIPKPNVAGALRYGAMMFAPDWQAGQPKPAVQVQVIERDSTGALTGSDLMTVELTNQPQTFQKAFTPNANTDYLIFALYPLTANSRYAATGAYVAK</sequence>
<dbReference type="Proteomes" id="UP001549313">
    <property type="component" value="Unassembled WGS sequence"/>
</dbReference>
<gene>
    <name evidence="2" type="ORF">ABIE19_000384</name>
</gene>
<feature type="chain" id="PRO_5046082628" evidence="1">
    <location>
        <begin position="30"/>
        <end position="480"/>
    </location>
</feature>
<evidence type="ECO:0000313" key="3">
    <source>
        <dbReference type="Proteomes" id="UP001549313"/>
    </source>
</evidence>
<protein>
    <submittedName>
        <fullName evidence="2">Uncharacterized protein</fullName>
    </submittedName>
</protein>
<feature type="signal peptide" evidence="1">
    <location>
        <begin position="1"/>
        <end position="29"/>
    </location>
</feature>
<keyword evidence="1" id="KW-0732">Signal</keyword>
<name>A0ABV2R7B6_9CAUL</name>
<organism evidence="2 3">
    <name type="scientific">Brevundimonas faecalis</name>
    <dbReference type="NCBI Taxonomy" id="947378"/>
    <lineage>
        <taxon>Bacteria</taxon>
        <taxon>Pseudomonadati</taxon>
        <taxon>Pseudomonadota</taxon>
        <taxon>Alphaproteobacteria</taxon>
        <taxon>Caulobacterales</taxon>
        <taxon>Caulobacteraceae</taxon>
        <taxon>Brevundimonas</taxon>
    </lineage>
</organism>
<accession>A0ABV2R7B6</accession>